<proteinExistence type="predicted"/>
<dbReference type="KEGG" id="dvi:6628154"/>
<dbReference type="OrthoDB" id="7791654at2759"/>
<protein>
    <submittedName>
        <fullName evidence="2">Uncharacterized protein</fullName>
    </submittedName>
</protein>
<dbReference type="InParanoid" id="B4LSR1"/>
<gene>
    <name evidence="2" type="primary">Dvir\GJ16707</name>
    <name evidence="2" type="ORF">Dvir_GJ16707</name>
</gene>
<organism evidence="2 3">
    <name type="scientific">Drosophila virilis</name>
    <name type="common">Fruit fly</name>
    <dbReference type="NCBI Taxonomy" id="7244"/>
    <lineage>
        <taxon>Eukaryota</taxon>
        <taxon>Metazoa</taxon>
        <taxon>Ecdysozoa</taxon>
        <taxon>Arthropoda</taxon>
        <taxon>Hexapoda</taxon>
        <taxon>Insecta</taxon>
        <taxon>Pterygota</taxon>
        <taxon>Neoptera</taxon>
        <taxon>Endopterygota</taxon>
        <taxon>Diptera</taxon>
        <taxon>Brachycera</taxon>
        <taxon>Muscomorpha</taxon>
        <taxon>Ephydroidea</taxon>
        <taxon>Drosophilidae</taxon>
        <taxon>Drosophila</taxon>
    </lineage>
</organism>
<dbReference type="Proteomes" id="UP000008792">
    <property type="component" value="Unassembled WGS sequence"/>
</dbReference>
<evidence type="ECO:0000313" key="3">
    <source>
        <dbReference type="Proteomes" id="UP000008792"/>
    </source>
</evidence>
<keyword evidence="3" id="KW-1185">Reference proteome</keyword>
<name>B4LSR1_DROVI</name>
<evidence type="ECO:0000256" key="1">
    <source>
        <dbReference type="SAM" id="MobiDB-lite"/>
    </source>
</evidence>
<reference evidence="2 3" key="1">
    <citation type="journal article" date="2007" name="Nature">
        <title>Evolution of genes and genomes on the Drosophila phylogeny.</title>
        <authorList>
            <consortium name="Drosophila 12 Genomes Consortium"/>
            <person name="Clark A.G."/>
            <person name="Eisen M.B."/>
            <person name="Smith D.R."/>
            <person name="Bergman C.M."/>
            <person name="Oliver B."/>
            <person name="Markow T.A."/>
            <person name="Kaufman T.C."/>
            <person name="Kellis M."/>
            <person name="Gelbart W."/>
            <person name="Iyer V.N."/>
            <person name="Pollard D.A."/>
            <person name="Sackton T.B."/>
            <person name="Larracuente A.M."/>
            <person name="Singh N.D."/>
            <person name="Abad J.P."/>
            <person name="Abt D.N."/>
            <person name="Adryan B."/>
            <person name="Aguade M."/>
            <person name="Akashi H."/>
            <person name="Anderson W.W."/>
            <person name="Aquadro C.F."/>
            <person name="Ardell D.H."/>
            <person name="Arguello R."/>
            <person name="Artieri C.G."/>
            <person name="Barbash D.A."/>
            <person name="Barker D."/>
            <person name="Barsanti P."/>
            <person name="Batterham P."/>
            <person name="Batzoglou S."/>
            <person name="Begun D."/>
            <person name="Bhutkar A."/>
            <person name="Blanco E."/>
            <person name="Bosak S.A."/>
            <person name="Bradley R.K."/>
            <person name="Brand A.D."/>
            <person name="Brent M.R."/>
            <person name="Brooks A.N."/>
            <person name="Brown R.H."/>
            <person name="Butlin R.K."/>
            <person name="Caggese C."/>
            <person name="Calvi B.R."/>
            <person name="Bernardo de Carvalho A."/>
            <person name="Caspi A."/>
            <person name="Castrezana S."/>
            <person name="Celniker S.E."/>
            <person name="Chang J.L."/>
            <person name="Chapple C."/>
            <person name="Chatterji S."/>
            <person name="Chinwalla A."/>
            <person name="Civetta A."/>
            <person name="Clifton S.W."/>
            <person name="Comeron J.M."/>
            <person name="Costello J.C."/>
            <person name="Coyne J.A."/>
            <person name="Daub J."/>
            <person name="David R.G."/>
            <person name="Delcher A.L."/>
            <person name="Delehaunty K."/>
            <person name="Do C.B."/>
            <person name="Ebling H."/>
            <person name="Edwards K."/>
            <person name="Eickbush T."/>
            <person name="Evans J.D."/>
            <person name="Filipski A."/>
            <person name="Findeiss S."/>
            <person name="Freyhult E."/>
            <person name="Fulton L."/>
            <person name="Fulton R."/>
            <person name="Garcia A.C."/>
            <person name="Gardiner A."/>
            <person name="Garfield D.A."/>
            <person name="Garvin B.E."/>
            <person name="Gibson G."/>
            <person name="Gilbert D."/>
            <person name="Gnerre S."/>
            <person name="Godfrey J."/>
            <person name="Good R."/>
            <person name="Gotea V."/>
            <person name="Gravely B."/>
            <person name="Greenberg A.J."/>
            <person name="Griffiths-Jones S."/>
            <person name="Gross S."/>
            <person name="Guigo R."/>
            <person name="Gustafson E.A."/>
            <person name="Haerty W."/>
            <person name="Hahn M.W."/>
            <person name="Halligan D.L."/>
            <person name="Halpern A.L."/>
            <person name="Halter G.M."/>
            <person name="Han M.V."/>
            <person name="Heger A."/>
            <person name="Hillier L."/>
            <person name="Hinrichs A.S."/>
            <person name="Holmes I."/>
            <person name="Hoskins R.A."/>
            <person name="Hubisz M.J."/>
            <person name="Hultmark D."/>
            <person name="Huntley M.A."/>
            <person name="Jaffe D.B."/>
            <person name="Jagadeeshan S."/>
            <person name="Jeck W.R."/>
            <person name="Johnson J."/>
            <person name="Jones C.D."/>
            <person name="Jordan W.C."/>
            <person name="Karpen G.H."/>
            <person name="Kataoka E."/>
            <person name="Keightley P.D."/>
            <person name="Kheradpour P."/>
            <person name="Kirkness E.F."/>
            <person name="Koerich L.B."/>
            <person name="Kristiansen K."/>
            <person name="Kudrna D."/>
            <person name="Kulathinal R.J."/>
            <person name="Kumar S."/>
            <person name="Kwok R."/>
            <person name="Lander E."/>
            <person name="Langley C.H."/>
            <person name="Lapoint R."/>
            <person name="Lazzaro B.P."/>
            <person name="Lee S.J."/>
            <person name="Levesque L."/>
            <person name="Li R."/>
            <person name="Lin C.F."/>
            <person name="Lin M.F."/>
            <person name="Lindblad-Toh K."/>
            <person name="Llopart A."/>
            <person name="Long M."/>
            <person name="Low L."/>
            <person name="Lozovsky E."/>
            <person name="Lu J."/>
            <person name="Luo M."/>
            <person name="Machado C.A."/>
            <person name="Makalowski W."/>
            <person name="Marzo M."/>
            <person name="Matsuda M."/>
            <person name="Matzkin L."/>
            <person name="McAllister B."/>
            <person name="McBride C.S."/>
            <person name="McKernan B."/>
            <person name="McKernan K."/>
            <person name="Mendez-Lago M."/>
            <person name="Minx P."/>
            <person name="Mollenhauer M.U."/>
            <person name="Montooth K."/>
            <person name="Mount S.M."/>
            <person name="Mu X."/>
            <person name="Myers E."/>
            <person name="Negre B."/>
            <person name="Newfeld S."/>
            <person name="Nielsen R."/>
            <person name="Noor M.A."/>
            <person name="O'Grady P."/>
            <person name="Pachter L."/>
            <person name="Papaceit M."/>
            <person name="Parisi M.J."/>
            <person name="Parisi M."/>
            <person name="Parts L."/>
            <person name="Pedersen J.S."/>
            <person name="Pesole G."/>
            <person name="Phillippy A.M."/>
            <person name="Ponting C.P."/>
            <person name="Pop M."/>
            <person name="Porcelli D."/>
            <person name="Powell J.R."/>
            <person name="Prohaska S."/>
            <person name="Pruitt K."/>
            <person name="Puig M."/>
            <person name="Quesneville H."/>
            <person name="Ram K.R."/>
            <person name="Rand D."/>
            <person name="Rasmussen M.D."/>
            <person name="Reed L.K."/>
            <person name="Reenan R."/>
            <person name="Reily A."/>
            <person name="Remington K.A."/>
            <person name="Rieger T.T."/>
            <person name="Ritchie M.G."/>
            <person name="Robin C."/>
            <person name="Rogers Y.H."/>
            <person name="Rohde C."/>
            <person name="Rozas J."/>
            <person name="Rubenfield M.J."/>
            <person name="Ruiz A."/>
            <person name="Russo S."/>
            <person name="Salzberg S.L."/>
            <person name="Sanchez-Gracia A."/>
            <person name="Saranga D.J."/>
            <person name="Sato H."/>
            <person name="Schaeffer S.W."/>
            <person name="Schatz M.C."/>
            <person name="Schlenke T."/>
            <person name="Schwartz R."/>
            <person name="Segarra C."/>
            <person name="Singh R.S."/>
            <person name="Sirot L."/>
            <person name="Sirota M."/>
            <person name="Sisneros N.B."/>
            <person name="Smith C.D."/>
            <person name="Smith T.F."/>
            <person name="Spieth J."/>
            <person name="Stage D.E."/>
            <person name="Stark A."/>
            <person name="Stephan W."/>
            <person name="Strausberg R.L."/>
            <person name="Strempel S."/>
            <person name="Sturgill D."/>
            <person name="Sutton G."/>
            <person name="Sutton G.G."/>
            <person name="Tao W."/>
            <person name="Teichmann S."/>
            <person name="Tobari Y.N."/>
            <person name="Tomimura Y."/>
            <person name="Tsolas J.M."/>
            <person name="Valente V.L."/>
            <person name="Venter E."/>
            <person name="Venter J.C."/>
            <person name="Vicario S."/>
            <person name="Vieira F.G."/>
            <person name="Vilella A.J."/>
            <person name="Villasante A."/>
            <person name="Walenz B."/>
            <person name="Wang J."/>
            <person name="Wasserman M."/>
            <person name="Watts T."/>
            <person name="Wilson D."/>
            <person name="Wilson R.K."/>
            <person name="Wing R.A."/>
            <person name="Wolfner M.F."/>
            <person name="Wong A."/>
            <person name="Wong G.K."/>
            <person name="Wu C.I."/>
            <person name="Wu G."/>
            <person name="Yamamoto D."/>
            <person name="Yang H.P."/>
            <person name="Yang S.P."/>
            <person name="Yorke J.A."/>
            <person name="Yoshida K."/>
            <person name="Zdobnov E."/>
            <person name="Zhang P."/>
            <person name="Zhang Y."/>
            <person name="Zimin A.V."/>
            <person name="Baldwin J."/>
            <person name="Abdouelleil A."/>
            <person name="Abdulkadir J."/>
            <person name="Abebe A."/>
            <person name="Abera B."/>
            <person name="Abreu J."/>
            <person name="Acer S.C."/>
            <person name="Aftuck L."/>
            <person name="Alexander A."/>
            <person name="An P."/>
            <person name="Anderson E."/>
            <person name="Anderson S."/>
            <person name="Arachi H."/>
            <person name="Azer M."/>
            <person name="Bachantsang P."/>
            <person name="Barry A."/>
            <person name="Bayul T."/>
            <person name="Berlin A."/>
            <person name="Bessette D."/>
            <person name="Bloom T."/>
            <person name="Blye J."/>
            <person name="Boguslavskiy L."/>
            <person name="Bonnet C."/>
            <person name="Boukhgalter B."/>
            <person name="Bourzgui I."/>
            <person name="Brown A."/>
            <person name="Cahill P."/>
            <person name="Channer S."/>
            <person name="Cheshatsang Y."/>
            <person name="Chuda L."/>
            <person name="Citroen M."/>
            <person name="Collymore A."/>
            <person name="Cooke P."/>
            <person name="Costello M."/>
            <person name="D'Aco K."/>
            <person name="Daza R."/>
            <person name="De Haan G."/>
            <person name="DeGray S."/>
            <person name="DeMaso C."/>
            <person name="Dhargay N."/>
            <person name="Dooley K."/>
            <person name="Dooley E."/>
            <person name="Doricent M."/>
            <person name="Dorje P."/>
            <person name="Dorjee K."/>
            <person name="Dupes A."/>
            <person name="Elong R."/>
            <person name="Falk J."/>
            <person name="Farina A."/>
            <person name="Faro S."/>
            <person name="Ferguson D."/>
            <person name="Fisher S."/>
            <person name="Foley C.D."/>
            <person name="Franke A."/>
            <person name="Friedrich D."/>
            <person name="Gadbois L."/>
            <person name="Gearin G."/>
            <person name="Gearin C.R."/>
            <person name="Giannoukos G."/>
            <person name="Goode T."/>
            <person name="Graham J."/>
            <person name="Grandbois E."/>
            <person name="Grewal S."/>
            <person name="Gyaltsen K."/>
            <person name="Hafez N."/>
            <person name="Hagos B."/>
            <person name="Hall J."/>
            <person name="Henson C."/>
            <person name="Hollinger A."/>
            <person name="Honan T."/>
            <person name="Huard M.D."/>
            <person name="Hughes L."/>
            <person name="Hurhula B."/>
            <person name="Husby M.E."/>
            <person name="Kamat A."/>
            <person name="Kanga B."/>
            <person name="Kashin S."/>
            <person name="Khazanovich D."/>
            <person name="Kisner P."/>
            <person name="Lance K."/>
            <person name="Lara M."/>
            <person name="Lee W."/>
            <person name="Lennon N."/>
            <person name="Letendre F."/>
            <person name="LeVine R."/>
            <person name="Lipovsky A."/>
            <person name="Liu X."/>
            <person name="Liu J."/>
            <person name="Liu S."/>
            <person name="Lokyitsang T."/>
            <person name="Lokyitsang Y."/>
            <person name="Lubonja R."/>
            <person name="Lui A."/>
            <person name="MacDonald P."/>
            <person name="Magnisalis V."/>
            <person name="Maru K."/>
            <person name="Matthews C."/>
            <person name="McCusker W."/>
            <person name="McDonough S."/>
            <person name="Mehta T."/>
            <person name="Meldrim J."/>
            <person name="Meneus L."/>
            <person name="Mihai O."/>
            <person name="Mihalev A."/>
            <person name="Mihova T."/>
            <person name="Mittelman R."/>
            <person name="Mlenga V."/>
            <person name="Montmayeur A."/>
            <person name="Mulrain L."/>
            <person name="Navidi A."/>
            <person name="Naylor J."/>
            <person name="Negash T."/>
            <person name="Nguyen T."/>
            <person name="Nguyen N."/>
            <person name="Nicol R."/>
            <person name="Norbu C."/>
            <person name="Norbu N."/>
            <person name="Novod N."/>
            <person name="O'Neill B."/>
            <person name="Osman S."/>
            <person name="Markiewicz E."/>
            <person name="Oyono O.L."/>
            <person name="Patti C."/>
            <person name="Phunkhang P."/>
            <person name="Pierre F."/>
            <person name="Priest M."/>
            <person name="Raghuraman S."/>
            <person name="Rege F."/>
            <person name="Reyes R."/>
            <person name="Rise C."/>
            <person name="Rogov P."/>
            <person name="Ross K."/>
            <person name="Ryan E."/>
            <person name="Settipalli S."/>
            <person name="Shea T."/>
            <person name="Sherpa N."/>
            <person name="Shi L."/>
            <person name="Shih D."/>
            <person name="Sparrow T."/>
            <person name="Spaulding J."/>
            <person name="Stalker J."/>
            <person name="Stange-Thomann N."/>
            <person name="Stavropoulos S."/>
            <person name="Stone C."/>
            <person name="Strader C."/>
            <person name="Tesfaye S."/>
            <person name="Thomson T."/>
            <person name="Thoulutsang Y."/>
            <person name="Thoulutsang D."/>
            <person name="Topham K."/>
            <person name="Topping I."/>
            <person name="Tsamla T."/>
            <person name="Vassiliev H."/>
            <person name="Vo A."/>
            <person name="Wangchuk T."/>
            <person name="Wangdi T."/>
            <person name="Weiand M."/>
            <person name="Wilkinson J."/>
            <person name="Wilson A."/>
            <person name="Yadav S."/>
            <person name="Young G."/>
            <person name="Yu Q."/>
            <person name="Zembek L."/>
            <person name="Zhong D."/>
            <person name="Zimmer A."/>
            <person name="Zwirko Z."/>
            <person name="Jaffe D.B."/>
            <person name="Alvarez P."/>
            <person name="Brockman W."/>
            <person name="Butler J."/>
            <person name="Chin C."/>
            <person name="Gnerre S."/>
            <person name="Grabherr M."/>
            <person name="Kleber M."/>
            <person name="Mauceli E."/>
            <person name="MacCallum I."/>
        </authorList>
    </citation>
    <scope>NUCLEOTIDE SEQUENCE [LARGE SCALE GENOMIC DNA]</scope>
    <source>
        <strain evidence="3">Tucson 15010-1051.87</strain>
    </source>
</reference>
<dbReference type="AlphaFoldDB" id="B4LSR1"/>
<dbReference type="EMBL" id="CH940649">
    <property type="protein sequence ID" value="EDW63800.2"/>
    <property type="molecule type" value="Genomic_DNA"/>
</dbReference>
<sequence length="331" mass="38225">MRKRKVQATRADTDPLALPSRKPFAVQYSNVQSPKIEYNRLQTRESTGDSGNSRPKKLRQLLFDDFNEQNNENQEPVPIRDMLSESRAVKIKPVQRILNGELGRNVQSMQPLMSMDKELCPMLAEEEQEELAAVEPDLQTKVHQDSSPNQTIMQSQKNGHIVKQVTYYDTWYVIRPKIIPSETRQQRHYLELPLVKLANAAKHMKLPSDGWSSKVTLYKVAPAVLQRHTLTIFTGDLKVHKIPERERHKYQPSCVIFRRELPPQERNKCHVPYDRVVIFKHKQFTVNFDGKLVNLNGSPEAVTCLQDVQKLLDILESMTLSHSMIEVVTPK</sequence>
<dbReference type="eggNOG" id="ENOG502T037">
    <property type="taxonomic scope" value="Eukaryota"/>
</dbReference>
<feature type="region of interest" description="Disordered" evidence="1">
    <location>
        <begin position="36"/>
        <end position="55"/>
    </location>
</feature>
<dbReference type="HOGENOM" id="CLU_845353_0_0_1"/>
<evidence type="ECO:0000313" key="2">
    <source>
        <dbReference type="EMBL" id="EDW63800.2"/>
    </source>
</evidence>
<accession>B4LSR1</accession>